<gene>
    <name evidence="3" type="ORF">FB473_002689</name>
</gene>
<accession>A0ABX0SI75</accession>
<dbReference type="NCBIfam" id="TIGR03033">
    <property type="entry name" value="phage_rel_nuc"/>
    <property type="match status" value="1"/>
</dbReference>
<dbReference type="GO" id="GO:0004519">
    <property type="term" value="F:endonuclease activity"/>
    <property type="evidence" value="ECO:0007669"/>
    <property type="project" value="UniProtKB-KW"/>
</dbReference>
<keyword evidence="3" id="KW-0378">Hydrolase</keyword>
<dbReference type="PANTHER" id="PTHR46609">
    <property type="entry name" value="EXONUCLEASE, PHAGE-TYPE/RECB, C-TERMINAL DOMAIN-CONTAINING PROTEIN"/>
    <property type="match status" value="1"/>
</dbReference>
<dbReference type="Gene3D" id="3.90.320.10">
    <property type="match status" value="1"/>
</dbReference>
<sequence>MDGPERIESHTPGSPQWHSQRTARLGGSEIAAVLGLSPFESRFSLWHRKAGIIDAAEDSPEMEWGRRLEDAIRQRWAEDHHTSRMVTGATYLLDGWKIASPDGLAYRDGSDTPALVEVKHPMRGDEWGETGSDQVPVYYLTQARWYMHVLGLPACHFAVLIGACDYREYTVFQDEEDVALMVREGRAFLDSIAEGRRPVIDGSDETYQAVRQLHPDIDGSRIEIPPSIGRDLLAADANAKRADAERRRLISTVLDLMGKAKHADIDGTRIAYRTARATKDGEPGTPFLLLDRKATLTHHGDAA</sequence>
<dbReference type="InterPro" id="IPR051703">
    <property type="entry name" value="NF-kappa-B_Signaling_Reg"/>
</dbReference>
<keyword evidence="4" id="KW-1185">Reference proteome</keyword>
<feature type="region of interest" description="Disordered" evidence="1">
    <location>
        <begin position="1"/>
        <end position="20"/>
    </location>
</feature>
<organism evidence="3 4">
    <name type="scientific">Brooklawnia cerclae</name>
    <dbReference type="NCBI Taxonomy" id="349934"/>
    <lineage>
        <taxon>Bacteria</taxon>
        <taxon>Bacillati</taxon>
        <taxon>Actinomycetota</taxon>
        <taxon>Actinomycetes</taxon>
        <taxon>Propionibacteriales</taxon>
        <taxon>Propionibacteriaceae</taxon>
        <taxon>Brooklawnia</taxon>
    </lineage>
</organism>
<evidence type="ECO:0000313" key="4">
    <source>
        <dbReference type="Proteomes" id="UP000749311"/>
    </source>
</evidence>
<feature type="domain" description="YqaJ viral recombinase" evidence="2">
    <location>
        <begin position="16"/>
        <end position="151"/>
    </location>
</feature>
<comment type="caution">
    <text evidence="3">The sequence shown here is derived from an EMBL/GenBank/DDBJ whole genome shotgun (WGS) entry which is preliminary data.</text>
</comment>
<dbReference type="SUPFAM" id="SSF52980">
    <property type="entry name" value="Restriction endonuclease-like"/>
    <property type="match status" value="1"/>
</dbReference>
<feature type="compositionally biased region" description="Polar residues" evidence="1">
    <location>
        <begin position="11"/>
        <end position="20"/>
    </location>
</feature>
<keyword evidence="3" id="KW-0255">Endonuclease</keyword>
<proteinExistence type="predicted"/>
<reference evidence="3 4" key="1">
    <citation type="submission" date="2020-02" db="EMBL/GenBank/DDBJ databases">
        <title>Sequencing the genomes of 1000 actinobacteria strains.</title>
        <authorList>
            <person name="Klenk H.-P."/>
        </authorList>
    </citation>
    <scope>NUCLEOTIDE SEQUENCE [LARGE SCALE GENOMIC DNA]</scope>
    <source>
        <strain evidence="3 4">DSM 19609</strain>
    </source>
</reference>
<name>A0ABX0SI75_9ACTN</name>
<keyword evidence="3" id="KW-0540">Nuclease</keyword>
<dbReference type="EMBL" id="JAAMOZ010000001">
    <property type="protein sequence ID" value="NIH58044.1"/>
    <property type="molecule type" value="Genomic_DNA"/>
</dbReference>
<dbReference type="InterPro" id="IPR019080">
    <property type="entry name" value="YqaJ_viral_recombinase"/>
</dbReference>
<dbReference type="InterPro" id="IPR011335">
    <property type="entry name" value="Restrct_endonuc-II-like"/>
</dbReference>
<dbReference type="Pfam" id="PF09588">
    <property type="entry name" value="YqaJ"/>
    <property type="match status" value="1"/>
</dbReference>
<dbReference type="RefSeq" id="WP_167168710.1">
    <property type="nucleotide sequence ID" value="NZ_BAAAOO010000007.1"/>
</dbReference>
<dbReference type="Proteomes" id="UP000749311">
    <property type="component" value="Unassembled WGS sequence"/>
</dbReference>
<evidence type="ECO:0000256" key="1">
    <source>
        <dbReference type="SAM" id="MobiDB-lite"/>
    </source>
</evidence>
<protein>
    <submittedName>
        <fullName evidence="3">Phage-type endonuclease</fullName>
    </submittedName>
</protein>
<dbReference type="PANTHER" id="PTHR46609:SF6">
    <property type="entry name" value="EXONUCLEASE, PHAGE-TYPE_RECB, C-TERMINAL DOMAIN-CONTAINING PROTEIN-RELATED"/>
    <property type="match status" value="1"/>
</dbReference>
<evidence type="ECO:0000313" key="3">
    <source>
        <dbReference type="EMBL" id="NIH58044.1"/>
    </source>
</evidence>
<evidence type="ECO:0000259" key="2">
    <source>
        <dbReference type="Pfam" id="PF09588"/>
    </source>
</evidence>
<dbReference type="InterPro" id="IPR017482">
    <property type="entry name" value="Lambda-type_endonuclease"/>
</dbReference>
<dbReference type="InterPro" id="IPR011604">
    <property type="entry name" value="PDDEXK-like_dom_sf"/>
</dbReference>